<dbReference type="PROSITE" id="PS51257">
    <property type="entry name" value="PROKAR_LIPOPROTEIN"/>
    <property type="match status" value="1"/>
</dbReference>
<evidence type="ECO:0000313" key="1">
    <source>
        <dbReference type="EMBL" id="HBA4249226.1"/>
    </source>
</evidence>
<reference evidence="1" key="2">
    <citation type="submission" date="2021-03" db="EMBL/GenBank/DDBJ databases">
        <authorList>
            <consortium name="NCBI Pathogen Detection Project"/>
        </authorList>
    </citation>
    <scope>NUCLEOTIDE SEQUENCE</scope>
    <source>
        <strain evidence="1">ST-87-5</strain>
    </source>
</reference>
<accession>A0A8H9VRC4</accession>
<protein>
    <submittedName>
        <fullName evidence="1">Uncharacterized protein</fullName>
    </submittedName>
</protein>
<dbReference type="EMBL" id="DADRWU010000073">
    <property type="protein sequence ID" value="HBA4249226.1"/>
    <property type="molecule type" value="Genomic_DNA"/>
</dbReference>
<dbReference type="AlphaFoldDB" id="A0A8H9VRC4"/>
<dbReference type="RefSeq" id="WP_130072649.1">
    <property type="nucleotide sequence ID" value="NZ_JARFTF010000070.1"/>
</dbReference>
<sequence>MSVKPVAIHNLAIIAPKNGDWVGAASNSCLITGCTFQGRALSSVGKASQRNNVINGYVSAEPIYGDIISPTIVSGTFSGSSYTGSVSGFFGQGDGGKDRGRHRLYLLTVGSDGDNHSVAAYCYFRVDHDGNVIIVQTIGSSGLNGSITFSSSGETPVFTINNSGGGASADYIANVRVIS</sequence>
<gene>
    <name evidence="1" type="ORF">J5U05_004464</name>
</gene>
<dbReference type="Proteomes" id="UP000871786">
    <property type="component" value="Unassembled WGS sequence"/>
</dbReference>
<comment type="caution">
    <text evidence="1">The sequence shown here is derived from an EMBL/GenBank/DDBJ whole genome shotgun (WGS) entry which is preliminary data.</text>
</comment>
<name>A0A8H9VRC4_ECOLX</name>
<proteinExistence type="predicted"/>
<reference evidence="1" key="1">
    <citation type="journal article" date="2018" name="Genome Biol.">
        <title>SKESA: strategic k-mer extension for scrupulous assemblies.</title>
        <authorList>
            <person name="Souvorov A."/>
            <person name="Agarwala R."/>
            <person name="Lipman D.J."/>
        </authorList>
    </citation>
    <scope>NUCLEOTIDE SEQUENCE</scope>
    <source>
        <strain evidence="1">ST-87-5</strain>
    </source>
</reference>
<organism evidence="1">
    <name type="scientific">Escherichia coli</name>
    <dbReference type="NCBI Taxonomy" id="562"/>
    <lineage>
        <taxon>Bacteria</taxon>
        <taxon>Pseudomonadati</taxon>
        <taxon>Pseudomonadota</taxon>
        <taxon>Gammaproteobacteria</taxon>
        <taxon>Enterobacterales</taxon>
        <taxon>Enterobacteriaceae</taxon>
        <taxon>Escherichia</taxon>
    </lineage>
</organism>